<evidence type="ECO:0000256" key="2">
    <source>
        <dbReference type="SAM" id="SignalP"/>
    </source>
</evidence>
<protein>
    <submittedName>
        <fullName evidence="4">DUF305 domain-containing protein</fullName>
    </submittedName>
</protein>
<evidence type="ECO:0000256" key="1">
    <source>
        <dbReference type="SAM" id="MobiDB-lite"/>
    </source>
</evidence>
<name>A0A558ANR9_9PSEU</name>
<dbReference type="Proteomes" id="UP000318578">
    <property type="component" value="Unassembled WGS sequence"/>
</dbReference>
<dbReference type="PANTHER" id="PTHR36933">
    <property type="entry name" value="SLL0788 PROTEIN"/>
    <property type="match status" value="1"/>
</dbReference>
<sequence length="204" mass="21607">MTRKTLVGMALAVLTLGAVLAGCGGGTTTGHDMSSMSGSATKAPAAGQGDHNPADVAFAQQMIPHHQQALDMAKLVSSRTTNTKVVDLAGRIEKAQDPEIQQMTGWLSTWGAAANGMNMPGMTSGQPMPGMMNYTDMTKLQGMKGAEFDRMWLQMMIRHHQGAIDMAKTELAQGSNTDAKTLAQKIIDGQQAEITEMNGLLGQD</sequence>
<dbReference type="InterPro" id="IPR012347">
    <property type="entry name" value="Ferritin-like"/>
</dbReference>
<evidence type="ECO:0000259" key="3">
    <source>
        <dbReference type="Pfam" id="PF03713"/>
    </source>
</evidence>
<comment type="caution">
    <text evidence="4">The sequence shown here is derived from an EMBL/GenBank/DDBJ whole genome shotgun (WGS) entry which is preliminary data.</text>
</comment>
<keyword evidence="5" id="KW-1185">Reference proteome</keyword>
<evidence type="ECO:0000313" key="5">
    <source>
        <dbReference type="Proteomes" id="UP000318578"/>
    </source>
</evidence>
<dbReference type="Gene3D" id="1.20.1260.10">
    <property type="match status" value="1"/>
</dbReference>
<dbReference type="EMBL" id="VJZA01000001">
    <property type="protein sequence ID" value="TVT25909.1"/>
    <property type="molecule type" value="Genomic_DNA"/>
</dbReference>
<dbReference type="Pfam" id="PF03713">
    <property type="entry name" value="DUF305"/>
    <property type="match status" value="1"/>
</dbReference>
<dbReference type="RefSeq" id="WP_144631752.1">
    <property type="nucleotide sequence ID" value="NZ_BNAX01000008.1"/>
</dbReference>
<feature type="signal peptide" evidence="2">
    <location>
        <begin position="1"/>
        <end position="21"/>
    </location>
</feature>
<reference evidence="4 5" key="1">
    <citation type="submission" date="2019-07" db="EMBL/GenBank/DDBJ databases">
        <title>New species of Amycolatopsis and Streptomyces.</title>
        <authorList>
            <person name="Duangmal K."/>
            <person name="Teo W.F.A."/>
            <person name="Lipun K."/>
        </authorList>
    </citation>
    <scope>NUCLEOTIDE SEQUENCE [LARGE SCALE GENOMIC DNA]</scope>
    <source>
        <strain evidence="4 5">JCM 30562</strain>
    </source>
</reference>
<accession>A0A558ANR9</accession>
<feature type="region of interest" description="Disordered" evidence="1">
    <location>
        <begin position="30"/>
        <end position="52"/>
    </location>
</feature>
<evidence type="ECO:0000313" key="4">
    <source>
        <dbReference type="EMBL" id="TVT25909.1"/>
    </source>
</evidence>
<dbReference type="PANTHER" id="PTHR36933:SF1">
    <property type="entry name" value="SLL0788 PROTEIN"/>
    <property type="match status" value="1"/>
</dbReference>
<keyword evidence="2" id="KW-0732">Signal</keyword>
<dbReference type="AlphaFoldDB" id="A0A558ANR9"/>
<feature type="chain" id="PRO_5022180568" evidence="2">
    <location>
        <begin position="22"/>
        <end position="204"/>
    </location>
</feature>
<feature type="compositionally biased region" description="Polar residues" evidence="1">
    <location>
        <begin position="31"/>
        <end position="40"/>
    </location>
</feature>
<feature type="domain" description="DUF305" evidence="3">
    <location>
        <begin position="55"/>
        <end position="201"/>
    </location>
</feature>
<dbReference type="InterPro" id="IPR005183">
    <property type="entry name" value="DUF305_CopM-like"/>
</dbReference>
<organism evidence="4 5">
    <name type="scientific">Amycolatopsis acidiphila</name>
    <dbReference type="NCBI Taxonomy" id="715473"/>
    <lineage>
        <taxon>Bacteria</taxon>
        <taxon>Bacillati</taxon>
        <taxon>Actinomycetota</taxon>
        <taxon>Actinomycetes</taxon>
        <taxon>Pseudonocardiales</taxon>
        <taxon>Pseudonocardiaceae</taxon>
        <taxon>Amycolatopsis</taxon>
    </lineage>
</organism>
<gene>
    <name evidence="4" type="ORF">FNH06_00265</name>
</gene>
<dbReference type="OrthoDB" id="26872at2"/>
<dbReference type="PROSITE" id="PS51257">
    <property type="entry name" value="PROKAR_LIPOPROTEIN"/>
    <property type="match status" value="1"/>
</dbReference>
<proteinExistence type="predicted"/>